<feature type="non-terminal residue" evidence="1">
    <location>
        <position position="1"/>
    </location>
</feature>
<keyword evidence="2" id="KW-1185">Reference proteome</keyword>
<sequence length="112" mass="11801">SISGGTDILGCFVLGHPDLPVYAGEAQCKSLALDVQAWDQGAPTTGIGELVCTNPFPSRPLGFYGDIDGVAFHAAYFSRNPGVWTHGDLIEFSPEGTARLHGRSDGILNVRG</sequence>
<dbReference type="EMBL" id="JBFRCH010000134">
    <property type="protein sequence ID" value="MEX3937909.1"/>
    <property type="molecule type" value="Genomic_DNA"/>
</dbReference>
<evidence type="ECO:0000313" key="2">
    <source>
        <dbReference type="Proteomes" id="UP001558850"/>
    </source>
</evidence>
<protein>
    <submittedName>
        <fullName evidence="1">Acetoacetate--CoA ligase</fullName>
    </submittedName>
</protein>
<proteinExistence type="predicted"/>
<accession>A0ACC6UEC5</accession>
<comment type="caution">
    <text evidence="1">The sequence shown here is derived from an EMBL/GenBank/DDBJ whole genome shotgun (WGS) entry which is preliminary data.</text>
</comment>
<evidence type="ECO:0000313" key="1">
    <source>
        <dbReference type="EMBL" id="MEX3937909.1"/>
    </source>
</evidence>
<reference evidence="1" key="1">
    <citation type="submission" date="2024-07" db="EMBL/GenBank/DDBJ databases">
        <title>A survey of Mimosa microsymbionts across Brazilian biomes reveals a high diversity of Paraburkholderia nodulating endemic species, but also that Cupriavidus is common as a symbiont of widespread species.</title>
        <authorList>
            <person name="Rouws L."/>
            <person name="Barauna A."/>
            <person name="Beukes C."/>
            <person name="Rouws J.R.C."/>
            <person name="De Faria S.M."/>
            <person name="Gross E."/>
            <person name="Bueno Dos Reis Junior F."/>
            <person name="Simon M.F."/>
            <person name="Maluk M."/>
            <person name="Odee D.W."/>
            <person name="Kenicer G."/>
            <person name="Young J.P.W."/>
            <person name="Reis V.M."/>
            <person name="Zilli J."/>
            <person name="James E.K."/>
        </authorList>
    </citation>
    <scope>NUCLEOTIDE SEQUENCE</scope>
    <source>
        <strain evidence="1">EG181B</strain>
    </source>
</reference>
<name>A0ACC6UEC5_9BURK</name>
<organism evidence="1 2">
    <name type="scientific">Paraburkholderia phymatum</name>
    <dbReference type="NCBI Taxonomy" id="148447"/>
    <lineage>
        <taxon>Bacteria</taxon>
        <taxon>Pseudomonadati</taxon>
        <taxon>Pseudomonadota</taxon>
        <taxon>Betaproteobacteria</taxon>
        <taxon>Burkholderiales</taxon>
        <taxon>Burkholderiaceae</taxon>
        <taxon>Paraburkholderia</taxon>
    </lineage>
</organism>
<dbReference type="Proteomes" id="UP001558850">
    <property type="component" value="Unassembled WGS sequence"/>
</dbReference>
<keyword evidence="1" id="KW-0436">Ligase</keyword>
<feature type="non-terminal residue" evidence="1">
    <location>
        <position position="112"/>
    </location>
</feature>
<gene>
    <name evidence="1" type="ORF">AB4Y32_40510</name>
</gene>